<accession>A0A1G4MI70</accession>
<evidence type="ECO:0000256" key="7">
    <source>
        <dbReference type="ARBA" id="ARBA00023242"/>
    </source>
</evidence>
<evidence type="ECO:0000256" key="4">
    <source>
        <dbReference type="ARBA" id="ARBA00023015"/>
    </source>
</evidence>
<evidence type="ECO:0000256" key="8">
    <source>
        <dbReference type="ARBA" id="ARBA00031261"/>
    </source>
</evidence>
<dbReference type="GO" id="GO:0000978">
    <property type="term" value="F:RNA polymerase II cis-regulatory region sequence-specific DNA binding"/>
    <property type="evidence" value="ECO:0007669"/>
    <property type="project" value="TreeGrafter"/>
</dbReference>
<dbReference type="PANTHER" id="PTHR13074">
    <property type="entry name" value="MEDIATOR OF RNA POLYMERASE II TRANSCRIPTION SUBUNIT 8"/>
    <property type="match status" value="1"/>
</dbReference>
<dbReference type="Gene3D" id="6.10.250.2610">
    <property type="match status" value="1"/>
</dbReference>
<evidence type="ECO:0000256" key="1">
    <source>
        <dbReference type="ARBA" id="ARBA00004123"/>
    </source>
</evidence>
<comment type="similarity">
    <text evidence="2 9">Belongs to the Mediator complex subunit 8 family.</text>
</comment>
<keyword evidence="7 9" id="KW-0539">Nucleus</keyword>
<dbReference type="GO" id="GO:0003712">
    <property type="term" value="F:transcription coregulator activity"/>
    <property type="evidence" value="ECO:0007669"/>
    <property type="project" value="InterPro"/>
</dbReference>
<keyword evidence="5 9" id="KW-0010">Activator</keyword>
<dbReference type="GO" id="GO:0016592">
    <property type="term" value="C:mediator complex"/>
    <property type="evidence" value="ECO:0007669"/>
    <property type="project" value="InterPro"/>
</dbReference>
<keyword evidence="4 9" id="KW-0805">Transcription regulation</keyword>
<dbReference type="Pfam" id="PF10232">
    <property type="entry name" value="Med8"/>
    <property type="match status" value="1"/>
</dbReference>
<keyword evidence="6 9" id="KW-0804">Transcription</keyword>
<gene>
    <name evidence="9" type="primary">MED8</name>
    <name evidence="10" type="ORF">LAFE_0G14246G</name>
</gene>
<dbReference type="AlphaFoldDB" id="A0A1G4MI70"/>
<evidence type="ECO:0000256" key="5">
    <source>
        <dbReference type="ARBA" id="ARBA00023159"/>
    </source>
</evidence>
<reference evidence="10 11" key="1">
    <citation type="submission" date="2016-03" db="EMBL/GenBank/DDBJ databases">
        <authorList>
            <person name="Devillers H."/>
        </authorList>
    </citation>
    <scope>NUCLEOTIDE SEQUENCE [LARGE SCALE GENOMIC DNA]</scope>
    <source>
        <strain evidence="10">CBS 6772</strain>
    </source>
</reference>
<dbReference type="OMA" id="PQWYSLQ"/>
<dbReference type="Gene3D" id="1.20.58.1710">
    <property type="match status" value="1"/>
</dbReference>
<protein>
    <recommendedName>
        <fullName evidence="3 9">Mediator of RNA polymerase II transcription subunit 8</fullName>
    </recommendedName>
    <alternativeName>
        <fullName evidence="8 9">Mediator complex subunit 8</fullName>
    </alternativeName>
</protein>
<comment type="subunit">
    <text evidence="9">Component of the Mediator complex.</text>
</comment>
<comment type="function">
    <text evidence="9">Component of the Mediator complex, a coactivator involved in the regulated transcription of nearly all RNA polymerase II-dependent genes. Mediator functions as a bridge to convey information from gene-specific regulatory proteins to the basal RNA polymerase II transcription machinery. Mediator is recruited to promoters by direct interactions with regulatory proteins and serves as a scaffold for the assembly of a functional preinitiation complex with RNA polymerase II and the general transcription factors.</text>
</comment>
<evidence type="ECO:0000256" key="2">
    <source>
        <dbReference type="ARBA" id="ARBA00005716"/>
    </source>
</evidence>
<evidence type="ECO:0000256" key="9">
    <source>
        <dbReference type="RuleBase" id="RU364144"/>
    </source>
</evidence>
<dbReference type="Proteomes" id="UP000190831">
    <property type="component" value="Chromosome G"/>
</dbReference>
<dbReference type="PANTHER" id="PTHR13074:SF9">
    <property type="entry name" value="MEDIATOR OF RNA POLYMERASE II TRANSCRIPTION SUBUNIT 8"/>
    <property type="match status" value="1"/>
</dbReference>
<organism evidence="10 11">
    <name type="scientific">Lachancea fermentati</name>
    <name type="common">Zygosaccharomyces fermentati</name>
    <dbReference type="NCBI Taxonomy" id="4955"/>
    <lineage>
        <taxon>Eukaryota</taxon>
        <taxon>Fungi</taxon>
        <taxon>Dikarya</taxon>
        <taxon>Ascomycota</taxon>
        <taxon>Saccharomycotina</taxon>
        <taxon>Saccharomycetes</taxon>
        <taxon>Saccharomycetales</taxon>
        <taxon>Saccharomycetaceae</taxon>
        <taxon>Lachancea</taxon>
    </lineage>
</organism>
<evidence type="ECO:0000313" key="11">
    <source>
        <dbReference type="Proteomes" id="UP000190831"/>
    </source>
</evidence>
<keyword evidence="11" id="KW-1185">Reference proteome</keyword>
<evidence type="ECO:0000256" key="3">
    <source>
        <dbReference type="ARBA" id="ARBA00020637"/>
    </source>
</evidence>
<dbReference type="InterPro" id="IPR019364">
    <property type="entry name" value="Mediatior_Med8_fun/met"/>
</dbReference>
<dbReference type="OrthoDB" id="5329317at2759"/>
<evidence type="ECO:0000313" key="10">
    <source>
        <dbReference type="EMBL" id="SCW03609.1"/>
    </source>
</evidence>
<evidence type="ECO:0000256" key="6">
    <source>
        <dbReference type="ARBA" id="ARBA00023163"/>
    </source>
</evidence>
<dbReference type="GO" id="GO:0006357">
    <property type="term" value="P:regulation of transcription by RNA polymerase II"/>
    <property type="evidence" value="ECO:0007669"/>
    <property type="project" value="InterPro"/>
</dbReference>
<proteinExistence type="inferred from homology"/>
<name>A0A1G4MI70_LACFM</name>
<dbReference type="EMBL" id="LT598486">
    <property type="protein sequence ID" value="SCW03609.1"/>
    <property type="molecule type" value="Genomic_DNA"/>
</dbReference>
<comment type="subcellular location">
    <subcellularLocation>
        <location evidence="1 9">Nucleus</location>
    </subcellularLocation>
</comment>
<sequence>MKMAPSSNTDADEGVSSLQDDTKYDFRTVPAQALDAVRMRLAQLTHSLAKIRDEMSRTELPQWYSVQVQVNVILTQLLSLTTTINHFEETLDSIVVYPLPNFPTTAHEGLLTTLLRKKNIPEVDEWINDANDTAAIDSAYIGEDEIEKMLQNDENVTKWALEFLGQERGNYAFHGLSTAKQLEQGIGVRTGDGYSAISSSHKPRKPFDVDGVLKYLHKGAA</sequence>
<dbReference type="GO" id="GO:0070847">
    <property type="term" value="C:core mediator complex"/>
    <property type="evidence" value="ECO:0007669"/>
    <property type="project" value="TreeGrafter"/>
</dbReference>